<evidence type="ECO:0000256" key="3">
    <source>
        <dbReference type="ARBA" id="ARBA00022821"/>
    </source>
</evidence>
<feature type="domain" description="Disease resistance N-terminal" evidence="7">
    <location>
        <begin position="11"/>
        <end position="98"/>
    </location>
</feature>
<accession>A0ABQ8I3H7</accession>
<dbReference type="Gene3D" id="1.10.10.10">
    <property type="entry name" value="Winged helix-like DNA-binding domain superfamily/Winged helix DNA-binding domain"/>
    <property type="match status" value="1"/>
</dbReference>
<dbReference type="PROSITE" id="PS51450">
    <property type="entry name" value="LRR"/>
    <property type="match status" value="1"/>
</dbReference>
<dbReference type="PRINTS" id="PR00364">
    <property type="entry name" value="DISEASERSIST"/>
</dbReference>
<dbReference type="Pfam" id="PF00931">
    <property type="entry name" value="NB-ARC"/>
    <property type="match status" value="1"/>
</dbReference>
<keyword evidence="11" id="KW-1185">Reference proteome</keyword>
<protein>
    <recommendedName>
        <fullName evidence="12">Disease resistance protein RGA3</fullName>
    </recommendedName>
</protein>
<evidence type="ECO:0000313" key="10">
    <source>
        <dbReference type="EMBL" id="KAH7571106.1"/>
    </source>
</evidence>
<keyword evidence="1" id="KW-0677">Repeat</keyword>
<evidence type="ECO:0000259" key="9">
    <source>
        <dbReference type="Pfam" id="PF23598"/>
    </source>
</evidence>
<evidence type="ECO:0000256" key="2">
    <source>
        <dbReference type="ARBA" id="ARBA00022741"/>
    </source>
</evidence>
<dbReference type="InterPro" id="IPR058922">
    <property type="entry name" value="WHD_DRP"/>
</dbReference>
<dbReference type="Pfam" id="PF18052">
    <property type="entry name" value="Rx_N"/>
    <property type="match status" value="1"/>
</dbReference>
<dbReference type="PANTHER" id="PTHR36766:SF61">
    <property type="entry name" value="NB-ARC DOMAIN DISEASE RESISTANCE PROTEIN"/>
    <property type="match status" value="1"/>
</dbReference>
<gene>
    <name evidence="10" type="ORF">JRO89_XS05G0254300</name>
</gene>
<reference evidence="10 11" key="1">
    <citation type="submission" date="2021-02" db="EMBL/GenBank/DDBJ databases">
        <title>Plant Genome Project.</title>
        <authorList>
            <person name="Zhang R.-G."/>
        </authorList>
    </citation>
    <scope>NUCLEOTIDE SEQUENCE [LARGE SCALE GENOMIC DNA]</scope>
    <source>
        <tissue evidence="10">Leaves</tissue>
    </source>
</reference>
<evidence type="ECO:0000313" key="11">
    <source>
        <dbReference type="Proteomes" id="UP000827721"/>
    </source>
</evidence>
<dbReference type="InterPro" id="IPR001611">
    <property type="entry name" value="Leu-rich_rpt"/>
</dbReference>
<dbReference type="Pfam" id="PF23598">
    <property type="entry name" value="LRR_14"/>
    <property type="match status" value="1"/>
</dbReference>
<evidence type="ECO:0000256" key="1">
    <source>
        <dbReference type="ARBA" id="ARBA00022737"/>
    </source>
</evidence>
<keyword evidence="2" id="KW-0547">Nucleotide-binding</keyword>
<feature type="domain" description="Disease resistance protein winged helix" evidence="8">
    <location>
        <begin position="431"/>
        <end position="501"/>
    </location>
</feature>
<proteinExistence type="predicted"/>
<evidence type="ECO:0000259" key="7">
    <source>
        <dbReference type="Pfam" id="PF18052"/>
    </source>
</evidence>
<evidence type="ECO:0008006" key="12">
    <source>
        <dbReference type="Google" id="ProtNLM"/>
    </source>
</evidence>
<dbReference type="Pfam" id="PF23559">
    <property type="entry name" value="WHD_DRP"/>
    <property type="match status" value="1"/>
</dbReference>
<feature type="domain" description="NB-ARC" evidence="6">
    <location>
        <begin position="171"/>
        <end position="346"/>
    </location>
</feature>
<keyword evidence="3" id="KW-0611">Plant defense</keyword>
<organism evidence="10 11">
    <name type="scientific">Xanthoceras sorbifolium</name>
    <dbReference type="NCBI Taxonomy" id="99658"/>
    <lineage>
        <taxon>Eukaryota</taxon>
        <taxon>Viridiplantae</taxon>
        <taxon>Streptophyta</taxon>
        <taxon>Embryophyta</taxon>
        <taxon>Tracheophyta</taxon>
        <taxon>Spermatophyta</taxon>
        <taxon>Magnoliopsida</taxon>
        <taxon>eudicotyledons</taxon>
        <taxon>Gunneridae</taxon>
        <taxon>Pentapetalae</taxon>
        <taxon>rosids</taxon>
        <taxon>malvids</taxon>
        <taxon>Sapindales</taxon>
        <taxon>Sapindaceae</taxon>
        <taxon>Xanthoceroideae</taxon>
        <taxon>Xanthoceras</taxon>
    </lineage>
</organism>
<dbReference type="Gene3D" id="1.10.8.430">
    <property type="entry name" value="Helical domain of apoptotic protease-activating factors"/>
    <property type="match status" value="1"/>
</dbReference>
<feature type="coiled-coil region" evidence="5">
    <location>
        <begin position="35"/>
        <end position="86"/>
    </location>
</feature>
<dbReference type="PANTHER" id="PTHR36766">
    <property type="entry name" value="PLANT BROAD-SPECTRUM MILDEW RESISTANCE PROTEIN RPW8"/>
    <property type="match status" value="1"/>
</dbReference>
<dbReference type="SUPFAM" id="SSF52540">
    <property type="entry name" value="P-loop containing nucleoside triphosphate hydrolases"/>
    <property type="match status" value="1"/>
</dbReference>
<dbReference type="EMBL" id="JAFEMO010000005">
    <property type="protein sequence ID" value="KAH7571106.1"/>
    <property type="molecule type" value="Genomic_DNA"/>
</dbReference>
<sequence>MAEAIVSPIADSLLGKLASLAYQEACLIWGVKTDLLKLERTLKTIKAVLLDAEQQQLHNNEVRVWLEELKDVCYDAEDVVDEFEIQALRRQVMLNRGSITQKVRNYLSWPKSVAFRFTIGHKIKEIREKLDDVAADKNKFHLTNRVDDRHARQGRELTHSFVFDSEVIGRDEEKEEIIELLTRSGDDDQNISVIPIVGMGGLGKTAVVKSVYNNEMIDQHFDLKVWVCVSEEFVERQLMISILKSVVGQNFNDLDIDQLQRILRDTLAGKKYLLVMDDVWNENVQKWIEFKKFFLGGASGSKIVVTTRSKRVASIMSTSRDGNGYNLEGLSYESCLSLFMNCAFRAGQEKHHPNLVKIGEEIVGKCGGVPLAIKSLGSLLRSSVDENEWKNVRDNDIWNLVQNENDILPILKLSYDHLPSCLKQCLALCSLFPKDYEFYDFELVPIWMANGLLQSRDEGEELENIGMRYLKELESSCFFQEFLQIGYYVIFKMHDLIHDLVLSMSINECSIVNSPSQVISKKVRHLSIVDVDTIREGPPSSISNICHLRTILNPFDEMTPDQSFVDSCISRFPLLRVLDLSDSKFEVLPKKIGNLKHLRYLNLSWNSQIKKLPNSICKLQKLETLMFEGCVELKEIPKGLRYLISLRKLRLTTKQKRLPENVIGCLNSLQALEISRCENLEYLCDDIGRLKALRTLGINECPNLLSLPCNIKYPSSLENLILMECGKLNLRIGMEEDNSHQDLNSTRIQLRTIFIQNLPNLEELPQWLLHANTLESLNIDDCPNFILVPESLQNLELLRTLYILDCPKLTSLPEDMNRLIALRDLRIVGCPVLIERCKKDAGEDWPKIAHIPLIQLDDEEIKSSEDWPKIAHIPLIVLDGEEFKSSTY</sequence>
<dbReference type="InterPro" id="IPR036388">
    <property type="entry name" value="WH-like_DNA-bd_sf"/>
</dbReference>
<evidence type="ECO:0000256" key="5">
    <source>
        <dbReference type="SAM" id="Coils"/>
    </source>
</evidence>
<dbReference type="InterPro" id="IPR032675">
    <property type="entry name" value="LRR_dom_sf"/>
</dbReference>
<dbReference type="Gene3D" id="3.80.10.10">
    <property type="entry name" value="Ribonuclease Inhibitor"/>
    <property type="match status" value="2"/>
</dbReference>
<dbReference type="InterPro" id="IPR041118">
    <property type="entry name" value="Rx_N"/>
</dbReference>
<evidence type="ECO:0000256" key="4">
    <source>
        <dbReference type="ARBA" id="ARBA00022840"/>
    </source>
</evidence>
<dbReference type="InterPro" id="IPR055414">
    <property type="entry name" value="LRR_R13L4/SHOC2-like"/>
</dbReference>
<dbReference type="Gene3D" id="3.40.50.300">
    <property type="entry name" value="P-loop containing nucleotide triphosphate hydrolases"/>
    <property type="match status" value="1"/>
</dbReference>
<dbReference type="SUPFAM" id="SSF52058">
    <property type="entry name" value="L domain-like"/>
    <property type="match status" value="1"/>
</dbReference>
<name>A0ABQ8I3H7_9ROSI</name>
<dbReference type="InterPro" id="IPR027417">
    <property type="entry name" value="P-loop_NTPase"/>
</dbReference>
<dbReference type="InterPro" id="IPR042197">
    <property type="entry name" value="Apaf_helical"/>
</dbReference>
<keyword evidence="4" id="KW-0067">ATP-binding</keyword>
<keyword evidence="5" id="KW-0175">Coiled coil</keyword>
<dbReference type="Proteomes" id="UP000827721">
    <property type="component" value="Unassembled WGS sequence"/>
</dbReference>
<evidence type="ECO:0000259" key="6">
    <source>
        <dbReference type="Pfam" id="PF00931"/>
    </source>
</evidence>
<dbReference type="CDD" id="cd14798">
    <property type="entry name" value="RX-CC_like"/>
    <property type="match status" value="1"/>
</dbReference>
<comment type="caution">
    <text evidence="10">The sequence shown here is derived from an EMBL/GenBank/DDBJ whole genome shotgun (WGS) entry which is preliminary data.</text>
</comment>
<dbReference type="Gene3D" id="1.20.5.4130">
    <property type="match status" value="1"/>
</dbReference>
<dbReference type="InterPro" id="IPR038005">
    <property type="entry name" value="RX-like_CC"/>
</dbReference>
<feature type="domain" description="Disease resistance R13L4/SHOC-2-like LRR" evidence="9">
    <location>
        <begin position="568"/>
        <end position="779"/>
    </location>
</feature>
<dbReference type="InterPro" id="IPR002182">
    <property type="entry name" value="NB-ARC"/>
</dbReference>
<evidence type="ECO:0000259" key="8">
    <source>
        <dbReference type="Pfam" id="PF23559"/>
    </source>
</evidence>